<comment type="similarity">
    <text evidence="2">Belongs to the HAD-like hydrolase superfamily. Cof family.</text>
</comment>
<dbReference type="Gene3D" id="3.40.50.1000">
    <property type="entry name" value="HAD superfamily/HAD-like"/>
    <property type="match status" value="1"/>
</dbReference>
<dbReference type="eggNOG" id="COG0561">
    <property type="taxonomic scope" value="Bacteria"/>
</dbReference>
<dbReference type="NCBIfam" id="TIGR01484">
    <property type="entry name" value="HAD-SF-IIB"/>
    <property type="match status" value="1"/>
</dbReference>
<dbReference type="Gene3D" id="3.40.50.720">
    <property type="entry name" value="NAD(P)-binding Rossmann-like Domain"/>
    <property type="match status" value="1"/>
</dbReference>
<dbReference type="STRING" id="272633.gene:10731422"/>
<evidence type="ECO:0000256" key="1">
    <source>
        <dbReference type="ARBA" id="ARBA00001946"/>
    </source>
</evidence>
<dbReference type="GO" id="GO:0000287">
    <property type="term" value="F:magnesium ion binding"/>
    <property type="evidence" value="ECO:0007669"/>
    <property type="project" value="TreeGrafter"/>
</dbReference>
<keyword evidence="4" id="KW-0378">Hydrolase</keyword>
<dbReference type="Gene3D" id="1.10.1040.10">
    <property type="entry name" value="N-(1-d-carboxylethyl)-l-norvaline Dehydrogenase, domain 2"/>
    <property type="match status" value="1"/>
</dbReference>
<dbReference type="InterPro" id="IPR036412">
    <property type="entry name" value="HAD-like_sf"/>
</dbReference>
<dbReference type="PANTHER" id="PTHR10000:SF8">
    <property type="entry name" value="HAD SUPERFAMILY HYDROLASE-LIKE, TYPE 3"/>
    <property type="match status" value="1"/>
</dbReference>
<dbReference type="Pfam" id="PF08282">
    <property type="entry name" value="Hydrolase_3"/>
    <property type="match status" value="1"/>
</dbReference>
<organism evidence="4 5">
    <name type="scientific">Malacoplasma penetrans (strain HF-2)</name>
    <name type="common">Mycoplasma penetrans</name>
    <dbReference type="NCBI Taxonomy" id="272633"/>
    <lineage>
        <taxon>Bacteria</taxon>
        <taxon>Bacillati</taxon>
        <taxon>Mycoplasmatota</taxon>
        <taxon>Mycoplasmoidales</taxon>
        <taxon>Mycoplasmoidaceae</taxon>
        <taxon>Malacoplasma</taxon>
    </lineage>
</organism>
<dbReference type="GO" id="GO:0005829">
    <property type="term" value="C:cytosol"/>
    <property type="evidence" value="ECO:0007669"/>
    <property type="project" value="TreeGrafter"/>
</dbReference>
<reference evidence="4 5" key="1">
    <citation type="journal article" date="2002" name="Nucleic Acids Res.">
        <title>The complete genomic sequence of Mycoplasma penetrans, an intracellular bacterial pathogen in humans.</title>
        <authorList>
            <person name="Sasaki Y."/>
            <person name="Ishikawa J."/>
            <person name="Yamashita A."/>
            <person name="Oshima K."/>
            <person name="Kenri T."/>
            <person name="Furuya K."/>
            <person name="Yoshino C."/>
            <person name="Horino A."/>
            <person name="Shiba T."/>
            <person name="Sasaki T."/>
            <person name="Hattori M."/>
        </authorList>
    </citation>
    <scope>NUCLEOTIDE SEQUENCE [LARGE SCALE GENOMIC DNA]</scope>
    <source>
        <strain evidence="4 5">HF-2</strain>
    </source>
</reference>
<comment type="cofactor">
    <cofactor evidence="1">
        <name>Mg(2+)</name>
        <dbReference type="ChEBI" id="CHEBI:18420"/>
    </cofactor>
</comment>
<dbReference type="SUPFAM" id="SSF56784">
    <property type="entry name" value="HAD-like"/>
    <property type="match status" value="1"/>
</dbReference>
<sequence length="778" mass="88944">MKIGWLSHDNSFNELVNNLIFSNHEILYYIKNNSSFKTNKNLLRVDSVDELLNSDIEVIFTYFNNSTEAYSIFFKDIINKCKHLNKKVTLIDLSSISVNLVEKILLKTEYIDYLSAPIIRYSNSFNQLFYTMPISGKKFIFDKVSNLLADLEIDYFYCGGLASAQVLNSASAMLNSFVTLGVFEAINYAISNQLDLNTLYEAVSSGAGSSNLLSQFFKKIINKDFDDLNDNLINASHLVSNVLVDNKNNNYDFLLSKVIYGILKRQGNNTVNLDVNTLAKFYNLNLLNTNNSIDNNFTDFDNSNGFNSNYVVDNNYNLFNSFESYEKPITTSNEKLEISSLKKESINNDNNVEIEKKPIIDFNDEAFSQTQNQSIFDFIDNSNANDEPNNNEPSEYKTPESLTDTNLKPEIKNLFEDKVDEEKGSLGSKEGFVEYITPNKTENFAVKSDTEKHNTLVEDLIGKELKKEANKINLPVNEGLEDFFNFDLNNMDLDTFTNNGKKVLVFDLDGTLLNENKRVNVETISAMQKAYQEGHELVIATGRSYQQTIDVVNQVGVVRYAVMNNGALIYDKENNKIFRNTDPLPKDLIKYFFEIVFSKNIPFLLYSDLNVYMYNFTNDDKKVFLPYINERTIDISGMSIDELFKYLNNNNIDLFNLCAHCEALTEEDWVQMFKYYKEDLKLCNLTSALKGSIDIYGASISKYIGYLKLKEMINCFDDDVYFFGDSNNDYDLMSHLENGVAMGNANPRLKAISKYVIGDNNSTAIADFIESSILEKRF</sequence>
<dbReference type="HOGENOM" id="CLU_359750_0_0_14"/>
<dbReference type="InterPro" id="IPR000150">
    <property type="entry name" value="Cof"/>
</dbReference>
<dbReference type="SUPFAM" id="SSF48179">
    <property type="entry name" value="6-phosphogluconate dehydrogenase C-terminal domain-like"/>
    <property type="match status" value="1"/>
</dbReference>
<dbReference type="InterPro" id="IPR006379">
    <property type="entry name" value="HAD-SF_hydro_IIB"/>
</dbReference>
<dbReference type="AlphaFoldDB" id="Q8EW86"/>
<accession>Q8EW86</accession>
<protein>
    <submittedName>
        <fullName evidence="4">HAD superfamily hydrolase</fullName>
    </submittedName>
</protein>
<feature type="compositionally biased region" description="Low complexity" evidence="3">
    <location>
        <begin position="380"/>
        <end position="393"/>
    </location>
</feature>
<dbReference type="GO" id="GO:0016791">
    <property type="term" value="F:phosphatase activity"/>
    <property type="evidence" value="ECO:0007669"/>
    <property type="project" value="TreeGrafter"/>
</dbReference>
<dbReference type="InterPro" id="IPR013328">
    <property type="entry name" value="6PGD_dom2"/>
</dbReference>
<dbReference type="PROSITE" id="PS01228">
    <property type="entry name" value="COF_1"/>
    <property type="match status" value="1"/>
</dbReference>
<feature type="region of interest" description="Disordered" evidence="3">
    <location>
        <begin position="379"/>
        <end position="403"/>
    </location>
</feature>
<gene>
    <name evidence="4" type="ordered locus">MYPE3170</name>
</gene>
<dbReference type="KEGG" id="mpe:MYPE3170"/>
<evidence type="ECO:0000256" key="2">
    <source>
        <dbReference type="ARBA" id="ARBA00034778"/>
    </source>
</evidence>
<dbReference type="Gene3D" id="3.30.1240.10">
    <property type="match status" value="1"/>
</dbReference>
<evidence type="ECO:0000313" key="5">
    <source>
        <dbReference type="Proteomes" id="UP000002522"/>
    </source>
</evidence>
<dbReference type="PANTHER" id="PTHR10000">
    <property type="entry name" value="PHOSPHOSERINE PHOSPHATASE"/>
    <property type="match status" value="1"/>
</dbReference>
<dbReference type="eggNOG" id="COG2084">
    <property type="taxonomic scope" value="Bacteria"/>
</dbReference>
<dbReference type="NCBIfam" id="TIGR00099">
    <property type="entry name" value="Cof-subfamily"/>
    <property type="match status" value="1"/>
</dbReference>
<keyword evidence="5" id="KW-1185">Reference proteome</keyword>
<dbReference type="InterPro" id="IPR023214">
    <property type="entry name" value="HAD_sf"/>
</dbReference>
<dbReference type="Proteomes" id="UP000002522">
    <property type="component" value="Chromosome"/>
</dbReference>
<evidence type="ECO:0000256" key="3">
    <source>
        <dbReference type="SAM" id="MobiDB-lite"/>
    </source>
</evidence>
<proteinExistence type="inferred from homology"/>
<dbReference type="InParanoid" id="Q8EW86"/>
<evidence type="ECO:0000313" key="4">
    <source>
        <dbReference type="EMBL" id="BAC44110.1"/>
    </source>
</evidence>
<dbReference type="EMBL" id="BA000026">
    <property type="protein sequence ID" value="BAC44110.1"/>
    <property type="molecule type" value="Genomic_DNA"/>
</dbReference>
<dbReference type="RefSeq" id="WP_011077146.1">
    <property type="nucleotide sequence ID" value="NC_004432.1"/>
</dbReference>
<name>Q8EW86_MALP2</name>
<dbReference type="InterPro" id="IPR008927">
    <property type="entry name" value="6-PGluconate_DH-like_C_sf"/>
</dbReference>